<dbReference type="RefSeq" id="WP_015333101.1">
    <property type="nucleotide sequence ID" value="NC_020054.1"/>
</dbReference>
<organism evidence="1 2">
    <name type="scientific">Fibrella aestuarina BUZ 2</name>
    <dbReference type="NCBI Taxonomy" id="1166018"/>
    <lineage>
        <taxon>Bacteria</taxon>
        <taxon>Pseudomonadati</taxon>
        <taxon>Bacteroidota</taxon>
        <taxon>Cytophagia</taxon>
        <taxon>Cytophagales</taxon>
        <taxon>Spirosomataceae</taxon>
        <taxon>Fibrella</taxon>
    </lineage>
</organism>
<protein>
    <recommendedName>
        <fullName evidence="3">HEPN domain-containing protein</fullName>
    </recommendedName>
</protein>
<dbReference type="OrthoDB" id="1420605at2"/>
<name>I0KCZ9_9BACT</name>
<evidence type="ECO:0000313" key="1">
    <source>
        <dbReference type="EMBL" id="CCH02002.1"/>
    </source>
</evidence>
<reference evidence="1 2" key="1">
    <citation type="journal article" date="2012" name="J. Bacteriol.">
        <title>Genome Sequence of Fibrella aestuarina BUZ 2T, a Filamentous Marine Bacterium.</title>
        <authorList>
            <person name="Filippini M."/>
            <person name="Qi W."/>
            <person name="Blom J."/>
            <person name="Goesmann A."/>
            <person name="Smits T.H."/>
            <person name="Bagheri H.C."/>
        </authorList>
    </citation>
    <scope>NUCLEOTIDE SEQUENCE [LARGE SCALE GENOMIC DNA]</scope>
    <source>
        <strain evidence="2">BUZ 2T</strain>
    </source>
</reference>
<dbReference type="Proteomes" id="UP000011058">
    <property type="component" value="Chromosome"/>
</dbReference>
<dbReference type="eggNOG" id="ENOG5033NMQ">
    <property type="taxonomic scope" value="Bacteria"/>
</dbReference>
<proteinExistence type="predicted"/>
<dbReference type="KEGG" id="fae:FAES_4001"/>
<dbReference type="InterPro" id="IPR030987">
    <property type="entry name" value="AbiV"/>
</dbReference>
<evidence type="ECO:0000313" key="2">
    <source>
        <dbReference type="Proteomes" id="UP000011058"/>
    </source>
</evidence>
<gene>
    <name evidence="1" type="ORF">FAES_4001</name>
</gene>
<dbReference type="Pfam" id="PF18728">
    <property type="entry name" value="HEPN_AbiV"/>
    <property type="match status" value="1"/>
</dbReference>
<dbReference type="EMBL" id="HE796683">
    <property type="protein sequence ID" value="CCH02002.1"/>
    <property type="molecule type" value="Genomic_DNA"/>
</dbReference>
<dbReference type="AlphaFoldDB" id="I0KCZ9"/>
<dbReference type="HOGENOM" id="CLU_1088826_0_0_10"/>
<accession>I0KCZ9</accession>
<sequence>MTERTFTAFTEADLLAGTRLCAANARTHSECADHIATLGHYGVAASHLVLAAEEAIKAFVFFAKLFDLPLPHKVDVYFAQHEPRHAAARDLYGFFCDLLASQAEYQTAVRQASLTFAAQQLAQGLPTDAELDEAQLGHDLMAHIGVELSRLLLAREARRDPDQEQLDRKWWNNANGLKNKGFYVDYYENKGWQLPRQVAEADYKDSRQRVDNVLRVIEELDRLPPESLADLKRFLAASRDKALEVLETSSNPTESDSI</sequence>
<keyword evidence="2" id="KW-1185">Reference proteome</keyword>
<evidence type="ECO:0008006" key="3">
    <source>
        <dbReference type="Google" id="ProtNLM"/>
    </source>
</evidence>